<dbReference type="AlphaFoldDB" id="A0A8D8UF55"/>
<protein>
    <submittedName>
        <fullName evidence="1">Uncharacterized protein</fullName>
    </submittedName>
</protein>
<accession>A0A8D8UF55</accession>
<organism evidence="1">
    <name type="scientific">Cacopsylla melanoneura</name>
    <dbReference type="NCBI Taxonomy" id="428564"/>
    <lineage>
        <taxon>Eukaryota</taxon>
        <taxon>Metazoa</taxon>
        <taxon>Ecdysozoa</taxon>
        <taxon>Arthropoda</taxon>
        <taxon>Hexapoda</taxon>
        <taxon>Insecta</taxon>
        <taxon>Pterygota</taxon>
        <taxon>Neoptera</taxon>
        <taxon>Paraneoptera</taxon>
        <taxon>Hemiptera</taxon>
        <taxon>Sternorrhyncha</taxon>
        <taxon>Psylloidea</taxon>
        <taxon>Psyllidae</taxon>
        <taxon>Psyllinae</taxon>
        <taxon>Cacopsylla</taxon>
    </lineage>
</organism>
<sequence>MQIAIIKMSYKVRLELSTIVDLTRVHFITCVVIEQIATQKPSPSLHLIFCHLRILLEEILINHPVRSLHRCKVLRIDTVARRQFAVELVVLIVSIRRCQLTVLVVPIVLVV</sequence>
<proteinExistence type="predicted"/>
<reference evidence="1" key="1">
    <citation type="submission" date="2021-05" db="EMBL/GenBank/DDBJ databases">
        <authorList>
            <person name="Alioto T."/>
            <person name="Alioto T."/>
            <person name="Gomez Garrido J."/>
        </authorList>
    </citation>
    <scope>NUCLEOTIDE SEQUENCE</scope>
</reference>
<dbReference type="EMBL" id="HBUF01342871">
    <property type="protein sequence ID" value="CAG6705985.1"/>
    <property type="molecule type" value="Transcribed_RNA"/>
</dbReference>
<evidence type="ECO:0000313" key="1">
    <source>
        <dbReference type="EMBL" id="CAG6705985.1"/>
    </source>
</evidence>
<name>A0A8D8UF55_9HEMI</name>